<dbReference type="Gene3D" id="3.80.10.10">
    <property type="entry name" value="Ribonuclease Inhibitor"/>
    <property type="match status" value="1"/>
</dbReference>
<dbReference type="Proteomes" id="UP000253562">
    <property type="component" value="Unassembled WGS sequence"/>
</dbReference>
<dbReference type="PANTHER" id="PTHR12904">
    <property type="match status" value="1"/>
</dbReference>
<keyword evidence="1" id="KW-1133">Transmembrane helix</keyword>
<keyword evidence="1" id="KW-0472">Membrane</keyword>
<comment type="caution">
    <text evidence="3">The sequence shown here is derived from an EMBL/GenBank/DDBJ whole genome shotgun (WGS) entry which is preliminary data.</text>
</comment>
<name>A0A368KN82_9BACT</name>
<dbReference type="AlphaFoldDB" id="A0A368KN82"/>
<reference evidence="3 4" key="1">
    <citation type="submission" date="2018-07" db="EMBL/GenBank/DDBJ databases">
        <title>Comparative genomes isolates from brazilian mangrove.</title>
        <authorList>
            <person name="De Araujo J.E."/>
            <person name="Taketani R.G."/>
            <person name="Silva M.C.P."/>
            <person name="Lourenco M.V."/>
            <person name="Oliveira V.M."/>
            <person name="Andreote F.D."/>
        </authorList>
    </citation>
    <scope>NUCLEOTIDE SEQUENCE [LARGE SCALE GENOMIC DNA]</scope>
    <source>
        <strain evidence="3 4">HEX PRIS-MGV</strain>
    </source>
</reference>
<dbReference type="InterPro" id="IPR032675">
    <property type="entry name" value="LRR_dom_sf"/>
</dbReference>
<gene>
    <name evidence="3" type="ORF">DTL42_17235</name>
</gene>
<evidence type="ECO:0000313" key="3">
    <source>
        <dbReference type="EMBL" id="RCS44666.1"/>
    </source>
</evidence>
<sequence>MLDKFKLFIQFRLTHLIAGFTLLCFVFAFISWQCQTARYFWKREQAALSELPSPEHGYIVTRDLPVYYPLLRPWCRAEYFDRVSEFSLEYEYDSIDAEEQMAALTMLTRLRSLKFVEPIASDDNVRRLASLQHLESLDLSGCEISANSLGFVSQLPSLKKVDVSYTNVGDKGVRQLITFSPRLEELRIGDVQLSEETVVAISKMENLVELDLSGTSTPVKTLEHLGKSASLRRLYIYRTPLSEHDLSNLATKLNFAITY</sequence>
<keyword evidence="1" id="KW-0812">Transmembrane</keyword>
<dbReference type="InterPro" id="IPR051341">
    <property type="entry name" value="Zyg-11_UBL_adapter"/>
</dbReference>
<evidence type="ECO:0000256" key="1">
    <source>
        <dbReference type="SAM" id="Phobius"/>
    </source>
</evidence>
<dbReference type="RefSeq" id="WP_114370230.1">
    <property type="nucleotide sequence ID" value="NZ_QPEX01000034.1"/>
</dbReference>
<dbReference type="InterPro" id="IPR055411">
    <property type="entry name" value="LRR_FXL15/At3g58940/PEG3-like"/>
</dbReference>
<protein>
    <recommendedName>
        <fullName evidence="2">F-box/LRR-repeat protein 15/At3g58940/PEG3-like LRR domain-containing protein</fullName>
    </recommendedName>
</protein>
<dbReference type="PANTHER" id="PTHR12904:SF23">
    <property type="entry name" value="PROTEIN ZER-1 HOMOLOG"/>
    <property type="match status" value="1"/>
</dbReference>
<evidence type="ECO:0000313" key="4">
    <source>
        <dbReference type="Proteomes" id="UP000253562"/>
    </source>
</evidence>
<accession>A0A368KN82</accession>
<dbReference type="OrthoDB" id="279211at2"/>
<evidence type="ECO:0000259" key="2">
    <source>
        <dbReference type="Pfam" id="PF24758"/>
    </source>
</evidence>
<proteinExistence type="predicted"/>
<feature type="transmembrane region" description="Helical" evidence="1">
    <location>
        <begin position="12"/>
        <end position="32"/>
    </location>
</feature>
<organism evidence="3 4">
    <name type="scientific">Bremerella cremea</name>
    <dbReference type="NCBI Taxonomy" id="1031537"/>
    <lineage>
        <taxon>Bacteria</taxon>
        <taxon>Pseudomonadati</taxon>
        <taxon>Planctomycetota</taxon>
        <taxon>Planctomycetia</taxon>
        <taxon>Pirellulales</taxon>
        <taxon>Pirellulaceae</taxon>
        <taxon>Bremerella</taxon>
    </lineage>
</organism>
<dbReference type="SUPFAM" id="SSF52047">
    <property type="entry name" value="RNI-like"/>
    <property type="match status" value="1"/>
</dbReference>
<feature type="domain" description="F-box/LRR-repeat protein 15/At3g58940/PEG3-like LRR" evidence="2">
    <location>
        <begin position="72"/>
        <end position="211"/>
    </location>
</feature>
<dbReference type="Pfam" id="PF24758">
    <property type="entry name" value="LRR_At5g56370"/>
    <property type="match status" value="1"/>
</dbReference>
<dbReference type="EMBL" id="QPEX01000034">
    <property type="protein sequence ID" value="RCS44666.1"/>
    <property type="molecule type" value="Genomic_DNA"/>
</dbReference>